<evidence type="ECO:0000256" key="9">
    <source>
        <dbReference type="RuleBase" id="RU003465"/>
    </source>
</evidence>
<organism evidence="12 13">
    <name type="scientific">Striga hermonthica</name>
    <name type="common">Purple witchweed</name>
    <name type="synonym">Buchnera hermonthica</name>
    <dbReference type="NCBI Taxonomy" id="68872"/>
    <lineage>
        <taxon>Eukaryota</taxon>
        <taxon>Viridiplantae</taxon>
        <taxon>Streptophyta</taxon>
        <taxon>Embryophyta</taxon>
        <taxon>Tracheophyta</taxon>
        <taxon>Spermatophyta</taxon>
        <taxon>Magnoliopsida</taxon>
        <taxon>eudicotyledons</taxon>
        <taxon>Gunneridae</taxon>
        <taxon>Pentapetalae</taxon>
        <taxon>asterids</taxon>
        <taxon>lamiids</taxon>
        <taxon>Lamiales</taxon>
        <taxon>Orobanchaceae</taxon>
        <taxon>Buchnereae</taxon>
        <taxon>Striga</taxon>
    </lineage>
</organism>
<dbReference type="AlphaFoldDB" id="A0A9N7RLF8"/>
<evidence type="ECO:0000313" key="12">
    <source>
        <dbReference type="EMBL" id="CAA0834413.1"/>
    </source>
</evidence>
<evidence type="ECO:0000256" key="3">
    <source>
        <dbReference type="ARBA" id="ARBA00013081"/>
    </source>
</evidence>
<dbReference type="PROSITE" id="PS51746">
    <property type="entry name" value="PPM_2"/>
    <property type="match status" value="1"/>
</dbReference>
<evidence type="ECO:0000256" key="8">
    <source>
        <dbReference type="ARBA" id="ARBA00023211"/>
    </source>
</evidence>
<evidence type="ECO:0000259" key="11">
    <source>
        <dbReference type="PROSITE" id="PS51746"/>
    </source>
</evidence>
<dbReference type="InterPro" id="IPR001932">
    <property type="entry name" value="PPM-type_phosphatase-like_dom"/>
</dbReference>
<comment type="caution">
    <text evidence="12">The sequence shown here is derived from an EMBL/GenBank/DDBJ whole genome shotgun (WGS) entry which is preliminary data.</text>
</comment>
<keyword evidence="13" id="KW-1185">Reference proteome</keyword>
<keyword evidence="6" id="KW-0460">Magnesium</keyword>
<dbReference type="SMART" id="SM00331">
    <property type="entry name" value="PP2C_SIG"/>
    <property type="match status" value="1"/>
</dbReference>
<keyword evidence="4" id="KW-0479">Metal-binding</keyword>
<dbReference type="Gene3D" id="3.60.40.10">
    <property type="entry name" value="PPM-type phosphatase domain"/>
    <property type="match status" value="1"/>
</dbReference>
<feature type="compositionally biased region" description="Basic and acidic residues" evidence="10">
    <location>
        <begin position="53"/>
        <end position="66"/>
    </location>
</feature>
<sequence>MQFAVAPPSPSMFAPSPRPRPLSPVFCKCATSPPPPPSLSPPPPAFPLQHVRKPPEAVESPKDSSMLKRKRSLLGLDSMRIDITRPNLGFESWGAAPEIDRWREVESEREGYSVCCKKGKRAGVMEDRYAAVVGLQGDSKQAFFGVFDGHGGVQAAEFAAEHLHKNVMKVVTEKGEEIERAVMEGYLTTDAEFLKKDVGSGTCAVTAFIHKGHLVVSNAGDCRAVLSRGGVAEALTVDHRASLLEERQRIQSLGGFLFYAHGVWRVNGSLAVSRGIGDRDHKESVIAKPETKVLEISPDCEFLILASDGLWDSVGNQEAVDLVRSLCVGVDKPEPLSACKKLVDLSLKRGCLDDVSVMVVQLTRFLP</sequence>
<keyword evidence="5 9" id="KW-0378">Hydrolase</keyword>
<evidence type="ECO:0000313" key="13">
    <source>
        <dbReference type="Proteomes" id="UP001153555"/>
    </source>
</evidence>
<dbReference type="CDD" id="cd00143">
    <property type="entry name" value="PP2Cc"/>
    <property type="match status" value="1"/>
</dbReference>
<dbReference type="Pfam" id="PF00481">
    <property type="entry name" value="PP2C"/>
    <property type="match status" value="1"/>
</dbReference>
<feature type="compositionally biased region" description="Pro residues" evidence="10">
    <location>
        <begin position="32"/>
        <end position="46"/>
    </location>
</feature>
<dbReference type="SMART" id="SM00332">
    <property type="entry name" value="PP2Cc"/>
    <property type="match status" value="1"/>
</dbReference>
<comment type="similarity">
    <text evidence="9">Belongs to the PP2C family.</text>
</comment>
<dbReference type="PANTHER" id="PTHR47992">
    <property type="entry name" value="PROTEIN PHOSPHATASE"/>
    <property type="match status" value="1"/>
</dbReference>
<evidence type="ECO:0000256" key="2">
    <source>
        <dbReference type="ARBA" id="ARBA00001946"/>
    </source>
</evidence>
<dbReference type="InterPro" id="IPR015655">
    <property type="entry name" value="PP2C"/>
</dbReference>
<dbReference type="InterPro" id="IPR036457">
    <property type="entry name" value="PPM-type-like_dom_sf"/>
</dbReference>
<keyword evidence="7 9" id="KW-0904">Protein phosphatase</keyword>
<gene>
    <name evidence="12" type="ORF">SHERM_02236</name>
</gene>
<dbReference type="EMBL" id="CACSLK010028053">
    <property type="protein sequence ID" value="CAA0834413.1"/>
    <property type="molecule type" value="Genomic_DNA"/>
</dbReference>
<dbReference type="InterPro" id="IPR000222">
    <property type="entry name" value="PP2C_BS"/>
</dbReference>
<evidence type="ECO:0000256" key="5">
    <source>
        <dbReference type="ARBA" id="ARBA00022801"/>
    </source>
</evidence>
<dbReference type="SUPFAM" id="SSF81606">
    <property type="entry name" value="PP2C-like"/>
    <property type="match status" value="1"/>
</dbReference>
<name>A0A9N7RLF8_STRHE</name>
<feature type="domain" description="PPM-type phosphatase" evidence="11">
    <location>
        <begin position="111"/>
        <end position="362"/>
    </location>
</feature>
<reference evidence="12" key="1">
    <citation type="submission" date="2019-12" db="EMBL/GenBank/DDBJ databases">
        <authorList>
            <person name="Scholes J."/>
        </authorList>
    </citation>
    <scope>NUCLEOTIDE SEQUENCE</scope>
</reference>
<dbReference type="PROSITE" id="PS01032">
    <property type="entry name" value="PPM_1"/>
    <property type="match status" value="1"/>
</dbReference>
<evidence type="ECO:0000256" key="4">
    <source>
        <dbReference type="ARBA" id="ARBA00022723"/>
    </source>
</evidence>
<proteinExistence type="inferred from homology"/>
<evidence type="ECO:0000256" key="7">
    <source>
        <dbReference type="ARBA" id="ARBA00022912"/>
    </source>
</evidence>
<keyword evidence="8" id="KW-0464">Manganese</keyword>
<protein>
    <recommendedName>
        <fullName evidence="3">protein-serine/threonine phosphatase</fullName>
        <ecNumber evidence="3">3.1.3.16</ecNumber>
    </recommendedName>
</protein>
<dbReference type="EC" id="3.1.3.16" evidence="3"/>
<feature type="region of interest" description="Disordered" evidence="10">
    <location>
        <begin position="26"/>
        <end position="66"/>
    </location>
</feature>
<dbReference type="GO" id="GO:0046872">
    <property type="term" value="F:metal ion binding"/>
    <property type="evidence" value="ECO:0007669"/>
    <property type="project" value="UniProtKB-KW"/>
</dbReference>
<accession>A0A9N7RLF8</accession>
<dbReference type="Proteomes" id="UP001153555">
    <property type="component" value="Unassembled WGS sequence"/>
</dbReference>
<dbReference type="GO" id="GO:0004722">
    <property type="term" value="F:protein serine/threonine phosphatase activity"/>
    <property type="evidence" value="ECO:0007669"/>
    <property type="project" value="UniProtKB-EC"/>
</dbReference>
<comment type="cofactor">
    <cofactor evidence="1">
        <name>Mn(2+)</name>
        <dbReference type="ChEBI" id="CHEBI:29035"/>
    </cofactor>
</comment>
<evidence type="ECO:0000256" key="1">
    <source>
        <dbReference type="ARBA" id="ARBA00001936"/>
    </source>
</evidence>
<dbReference type="OrthoDB" id="10264738at2759"/>
<evidence type="ECO:0000256" key="10">
    <source>
        <dbReference type="SAM" id="MobiDB-lite"/>
    </source>
</evidence>
<comment type="cofactor">
    <cofactor evidence="2">
        <name>Mg(2+)</name>
        <dbReference type="ChEBI" id="CHEBI:18420"/>
    </cofactor>
</comment>
<evidence type="ECO:0000256" key="6">
    <source>
        <dbReference type="ARBA" id="ARBA00022842"/>
    </source>
</evidence>